<dbReference type="Pfam" id="PF00856">
    <property type="entry name" value="SET"/>
    <property type="match status" value="1"/>
</dbReference>
<protein>
    <recommendedName>
        <fullName evidence="1">SET domain-containing protein</fullName>
    </recommendedName>
</protein>
<dbReference type="SUPFAM" id="SSF82199">
    <property type="entry name" value="SET domain"/>
    <property type="match status" value="1"/>
</dbReference>
<organism evidence="2 3">
    <name type="scientific">Aplosporella prunicola CBS 121167</name>
    <dbReference type="NCBI Taxonomy" id="1176127"/>
    <lineage>
        <taxon>Eukaryota</taxon>
        <taxon>Fungi</taxon>
        <taxon>Dikarya</taxon>
        <taxon>Ascomycota</taxon>
        <taxon>Pezizomycotina</taxon>
        <taxon>Dothideomycetes</taxon>
        <taxon>Dothideomycetes incertae sedis</taxon>
        <taxon>Botryosphaeriales</taxon>
        <taxon>Aplosporellaceae</taxon>
        <taxon>Aplosporella</taxon>
    </lineage>
</organism>
<proteinExistence type="predicted"/>
<dbReference type="AlphaFoldDB" id="A0A6A6B8I5"/>
<evidence type="ECO:0000313" key="2">
    <source>
        <dbReference type="EMBL" id="KAF2140532.1"/>
    </source>
</evidence>
<dbReference type="PANTHER" id="PTHR47332">
    <property type="entry name" value="SET DOMAIN-CONTAINING PROTEIN 5"/>
    <property type="match status" value="1"/>
</dbReference>
<reference evidence="2" key="1">
    <citation type="journal article" date="2020" name="Stud. Mycol.">
        <title>101 Dothideomycetes genomes: a test case for predicting lifestyles and emergence of pathogens.</title>
        <authorList>
            <person name="Haridas S."/>
            <person name="Albert R."/>
            <person name="Binder M."/>
            <person name="Bloem J."/>
            <person name="Labutti K."/>
            <person name="Salamov A."/>
            <person name="Andreopoulos B."/>
            <person name="Baker S."/>
            <person name="Barry K."/>
            <person name="Bills G."/>
            <person name="Bluhm B."/>
            <person name="Cannon C."/>
            <person name="Castanera R."/>
            <person name="Culley D."/>
            <person name="Daum C."/>
            <person name="Ezra D."/>
            <person name="Gonzalez J."/>
            <person name="Henrissat B."/>
            <person name="Kuo A."/>
            <person name="Liang C."/>
            <person name="Lipzen A."/>
            <person name="Lutzoni F."/>
            <person name="Magnuson J."/>
            <person name="Mondo S."/>
            <person name="Nolan M."/>
            <person name="Ohm R."/>
            <person name="Pangilinan J."/>
            <person name="Park H.-J."/>
            <person name="Ramirez L."/>
            <person name="Alfaro M."/>
            <person name="Sun H."/>
            <person name="Tritt A."/>
            <person name="Yoshinaga Y."/>
            <person name="Zwiers L.-H."/>
            <person name="Turgeon B."/>
            <person name="Goodwin S."/>
            <person name="Spatafora J."/>
            <person name="Crous P."/>
            <person name="Grigoriev I."/>
        </authorList>
    </citation>
    <scope>NUCLEOTIDE SEQUENCE</scope>
    <source>
        <strain evidence="2">CBS 121167</strain>
    </source>
</reference>
<accession>A0A6A6B8I5</accession>
<dbReference type="Gene3D" id="2.170.270.10">
    <property type="entry name" value="SET domain"/>
    <property type="match status" value="1"/>
</dbReference>
<gene>
    <name evidence="2" type="ORF">K452DRAFT_359588</name>
</gene>
<dbReference type="InterPro" id="IPR053185">
    <property type="entry name" value="SET_domain_protein"/>
</dbReference>
<dbReference type="GeneID" id="54303790"/>
<dbReference type="PANTHER" id="PTHR47332:SF2">
    <property type="entry name" value="SET-6"/>
    <property type="match status" value="1"/>
</dbReference>
<dbReference type="PROSITE" id="PS50280">
    <property type="entry name" value="SET"/>
    <property type="match status" value="1"/>
</dbReference>
<sequence>MYEIRPIPGKGLGAFATQDIPRGTKIINEMPIMTTTGGVNDNLVNQFWTKFWALSVAQRVRFRKLHASQPYCEYWKKRFRIRADINDDEILMPGIYSTNAFNLIVREEQVKAEGLFIEACRINHACVSNAQQLPEIRSYRQIDSCRQVIVAVRNIDRGEEITLPYTHAVVIEHKKGRKYRIKPVCYNDRQFELSRYGVRVHMPGM</sequence>
<feature type="domain" description="SET" evidence="1">
    <location>
        <begin position="1"/>
        <end position="166"/>
    </location>
</feature>
<evidence type="ECO:0000313" key="3">
    <source>
        <dbReference type="Proteomes" id="UP000799438"/>
    </source>
</evidence>
<dbReference type="InterPro" id="IPR046341">
    <property type="entry name" value="SET_dom_sf"/>
</dbReference>
<dbReference type="Proteomes" id="UP000799438">
    <property type="component" value="Unassembled WGS sequence"/>
</dbReference>
<keyword evidence="3" id="KW-1185">Reference proteome</keyword>
<evidence type="ECO:0000259" key="1">
    <source>
        <dbReference type="PROSITE" id="PS50280"/>
    </source>
</evidence>
<dbReference type="EMBL" id="ML995489">
    <property type="protein sequence ID" value="KAF2140532.1"/>
    <property type="molecule type" value="Genomic_DNA"/>
</dbReference>
<dbReference type="OrthoDB" id="265717at2759"/>
<dbReference type="RefSeq" id="XP_033396245.1">
    <property type="nucleotide sequence ID" value="XM_033546284.1"/>
</dbReference>
<dbReference type="InterPro" id="IPR001214">
    <property type="entry name" value="SET_dom"/>
</dbReference>
<dbReference type="SMART" id="SM00317">
    <property type="entry name" value="SET"/>
    <property type="match status" value="1"/>
</dbReference>
<name>A0A6A6B8I5_9PEZI</name>